<protein>
    <submittedName>
        <fullName evidence="8">CDP-glycerol glycerophosphotransferase</fullName>
        <ecNumber evidence="8">2.7.8.12</ecNumber>
    </submittedName>
</protein>
<evidence type="ECO:0000256" key="1">
    <source>
        <dbReference type="ARBA" id="ARBA00004202"/>
    </source>
</evidence>
<proteinExistence type="inferred from homology"/>
<comment type="caution">
    <text evidence="8">The sequence shown here is derived from an EMBL/GenBank/DDBJ whole genome shotgun (WGS) entry which is preliminary data.</text>
</comment>
<dbReference type="SUPFAM" id="SSF53448">
    <property type="entry name" value="Nucleotide-diphospho-sugar transferases"/>
    <property type="match status" value="1"/>
</dbReference>
<evidence type="ECO:0000256" key="5">
    <source>
        <dbReference type="ARBA" id="ARBA00022944"/>
    </source>
</evidence>
<keyword evidence="9" id="KW-1185">Reference proteome</keyword>
<dbReference type="Pfam" id="PF00535">
    <property type="entry name" value="Glycos_transf_2"/>
    <property type="match status" value="1"/>
</dbReference>
<keyword evidence="5" id="KW-0777">Teichoic acid biosynthesis</keyword>
<dbReference type="InterPro" id="IPR051612">
    <property type="entry name" value="Teichoic_Acid_Biosynth"/>
</dbReference>
<dbReference type="EMBL" id="JACIBV010000001">
    <property type="protein sequence ID" value="MBB3728547.1"/>
    <property type="molecule type" value="Genomic_DNA"/>
</dbReference>
<dbReference type="InterPro" id="IPR029044">
    <property type="entry name" value="Nucleotide-diphossugar_trans"/>
</dbReference>
<sequence length="1146" mass="128090">MSAILSIVVPFCNVEHYLDECLESIATQTLSDIEVFLVDDGSTDNSAVIAKARVARDSRFQLIQQENRGPGLARNAGLDRVAGRYLTFADGDDIVPAGAYEALVGSLESTGSDLACGAVRRLSAGKEVPSWLHDKALPPAVRRTHVRHHPQLLRDRTVWNKVYRRSFWESRGFRFPAGIYEDVALAVAAHVHAETVDVLDDVVYLWRRRDRGELSTTQNRAELGNLRARFDALEELRAVVAAHLPELLPGLDTQILEADVMIAVEAVTSMQQDEREAALDRVRPFLAAAGVDQLMALPVADRVKLYLARHHRVDALREVFGLEREGLPTVKGVRKGVFRPKLYLTYPFFGDRKVKVPARLYEVDEELELHTRVDRACWEEGGLVIEGFAYIDRLEMTDPGSSELRLELRNAKTADVIELTSERIARPDVTARAGHAAVCYDWSGFRARSSFGDRLLRRPGNWELWVTVESHGLQRSSRVSGPVHGHVDVWLDSDLRMRVPPRTRGQRFQIRMSTPVAVVDRAVAGASGFELSCRIGSRSGGAAEVVLSGAGDLSIPVELDAEGAFDVVIPYESLLRDPHGDDPRWEIVVAAGGASSRLASPDGVAARWITPSGAELAVEVTRYGFLVATWRETRPIVDTLEWDAEGRLVLSGEHVQDARPERLLVCRRRSTESRTVPLEWEGARFRARLAVAQLPSQGGELPLASGLWDLLMEVEDGVVPLRVGPTTIGSLSEYHVAGTHDFCVTSQEGEALALRSRVALGPDERGRYAQRLLRERTGSLPLKRDLVLFDSYEGRQFSCNPRAVFEELRRRDVGAELVWVSRDGQFATPEGAEVVMKGSRRHHEVRSSAGLVVSNWSQREIPGKPAGQLYMQTWHGTPLKRLGYDLKVTPFRRAETFKWIKEDVPLWDFLVSPSAFATTIMRRAYDYGGEVLEVGYPRNDLLKAADREERAQTVRRRLGIEPGKKVVLYAPTWRDDQHVGVGKRLFHLELDLERARKALGDDHVFLVRAHYLVTDRPAFPEGNFAIDVTHYPDIAELYLISDVLVTDYSSAMFDYCNTGRPMIFFAYDLANYRDEARGFYFDFEAEAPGPIVGESDQVIEAIAGLRDVEDAFAGKYRSFVDAYCPHDDGRASERVVDRIISTGIFG</sequence>
<comment type="similarity">
    <text evidence="2">Belongs to the CDP-glycerol glycerophosphotransferase family.</text>
</comment>
<accession>A0A7W5V1B4</accession>
<dbReference type="GO" id="GO:0047355">
    <property type="term" value="F:CDP-glycerol glycerophosphotransferase activity"/>
    <property type="evidence" value="ECO:0007669"/>
    <property type="project" value="UniProtKB-EC"/>
</dbReference>
<evidence type="ECO:0000313" key="8">
    <source>
        <dbReference type="EMBL" id="MBB3728547.1"/>
    </source>
</evidence>
<dbReference type="Gene3D" id="3.90.550.10">
    <property type="entry name" value="Spore Coat Polysaccharide Biosynthesis Protein SpsA, Chain A"/>
    <property type="match status" value="1"/>
</dbReference>
<evidence type="ECO:0000259" key="7">
    <source>
        <dbReference type="Pfam" id="PF00535"/>
    </source>
</evidence>
<dbReference type="GO" id="GO:0005886">
    <property type="term" value="C:plasma membrane"/>
    <property type="evidence" value="ECO:0007669"/>
    <property type="project" value="UniProtKB-SubCell"/>
</dbReference>
<dbReference type="GO" id="GO:0019350">
    <property type="term" value="P:teichoic acid biosynthetic process"/>
    <property type="evidence" value="ECO:0007669"/>
    <property type="project" value="UniProtKB-KW"/>
</dbReference>
<dbReference type="Gene3D" id="3.40.50.11820">
    <property type="match status" value="1"/>
</dbReference>
<feature type="domain" description="Glycosyltransferase 2-like" evidence="7">
    <location>
        <begin position="6"/>
        <end position="166"/>
    </location>
</feature>
<dbReference type="InterPro" id="IPR001173">
    <property type="entry name" value="Glyco_trans_2-like"/>
</dbReference>
<dbReference type="CDD" id="cd00761">
    <property type="entry name" value="Glyco_tranf_GTA_type"/>
    <property type="match status" value="1"/>
</dbReference>
<dbReference type="EC" id="2.7.8.12" evidence="8"/>
<evidence type="ECO:0000256" key="4">
    <source>
        <dbReference type="ARBA" id="ARBA00022679"/>
    </source>
</evidence>
<dbReference type="Pfam" id="PF04464">
    <property type="entry name" value="Glyphos_transf"/>
    <property type="match status" value="1"/>
</dbReference>
<dbReference type="PANTHER" id="PTHR37316">
    <property type="entry name" value="TEICHOIC ACID GLYCEROL-PHOSPHATE PRIMASE"/>
    <property type="match status" value="1"/>
</dbReference>
<comment type="subcellular location">
    <subcellularLocation>
        <location evidence="1">Cell membrane</location>
        <topology evidence="1">Peripheral membrane protein</topology>
    </subcellularLocation>
</comment>
<dbReference type="SUPFAM" id="SSF53756">
    <property type="entry name" value="UDP-Glycosyltransferase/glycogen phosphorylase"/>
    <property type="match status" value="1"/>
</dbReference>
<keyword evidence="4 8" id="KW-0808">Transferase</keyword>
<dbReference type="Proteomes" id="UP000579945">
    <property type="component" value="Unassembled WGS sequence"/>
</dbReference>
<evidence type="ECO:0000313" key="9">
    <source>
        <dbReference type="Proteomes" id="UP000579945"/>
    </source>
</evidence>
<evidence type="ECO:0000256" key="6">
    <source>
        <dbReference type="ARBA" id="ARBA00023136"/>
    </source>
</evidence>
<organism evidence="8 9">
    <name type="scientific">Nonomuraea dietziae</name>
    <dbReference type="NCBI Taxonomy" id="65515"/>
    <lineage>
        <taxon>Bacteria</taxon>
        <taxon>Bacillati</taxon>
        <taxon>Actinomycetota</taxon>
        <taxon>Actinomycetes</taxon>
        <taxon>Streptosporangiales</taxon>
        <taxon>Streptosporangiaceae</taxon>
        <taxon>Nonomuraea</taxon>
    </lineage>
</organism>
<dbReference type="Gene3D" id="3.40.50.12580">
    <property type="match status" value="1"/>
</dbReference>
<dbReference type="InterPro" id="IPR043149">
    <property type="entry name" value="TagF_N"/>
</dbReference>
<dbReference type="RefSeq" id="WP_183650647.1">
    <property type="nucleotide sequence ID" value="NZ_JACIBV010000001.1"/>
</dbReference>
<reference evidence="8 9" key="1">
    <citation type="submission" date="2020-08" db="EMBL/GenBank/DDBJ databases">
        <title>Sequencing the genomes of 1000 actinobacteria strains.</title>
        <authorList>
            <person name="Klenk H.-P."/>
        </authorList>
    </citation>
    <scope>NUCLEOTIDE SEQUENCE [LARGE SCALE GENOMIC DNA]</scope>
    <source>
        <strain evidence="8 9">DSM 44320</strain>
    </source>
</reference>
<dbReference type="AlphaFoldDB" id="A0A7W5V1B4"/>
<evidence type="ECO:0000256" key="3">
    <source>
        <dbReference type="ARBA" id="ARBA00022475"/>
    </source>
</evidence>
<evidence type="ECO:0000256" key="2">
    <source>
        <dbReference type="ARBA" id="ARBA00010488"/>
    </source>
</evidence>
<dbReference type="InterPro" id="IPR043148">
    <property type="entry name" value="TagF_C"/>
</dbReference>
<gene>
    <name evidence="8" type="ORF">FHR33_004407</name>
</gene>
<dbReference type="GeneID" id="95390778"/>
<dbReference type="InterPro" id="IPR007554">
    <property type="entry name" value="Glycerophosphate_synth"/>
</dbReference>
<keyword evidence="6" id="KW-0472">Membrane</keyword>
<name>A0A7W5V1B4_9ACTN</name>
<dbReference type="PANTHER" id="PTHR37316:SF3">
    <property type="entry name" value="TEICHOIC ACID GLYCEROL-PHOSPHATE TRANSFERASE"/>
    <property type="match status" value="1"/>
</dbReference>
<keyword evidence="3" id="KW-1003">Cell membrane</keyword>